<gene>
    <name evidence="1" type="ORF">EI97DRAFT_467386</name>
</gene>
<dbReference type="GeneID" id="54554772"/>
<protein>
    <recommendedName>
        <fullName evidence="3">Phospholipase/carboxylesterase/thioesterase domain-containing protein</fullName>
    </recommendedName>
</protein>
<keyword evidence="2" id="KW-1185">Reference proteome</keyword>
<evidence type="ECO:0000313" key="2">
    <source>
        <dbReference type="Proteomes" id="UP000800097"/>
    </source>
</evidence>
<name>A0A6A6JKD3_WESOR</name>
<organism evidence="1 2">
    <name type="scientific">Westerdykella ornata</name>
    <dbReference type="NCBI Taxonomy" id="318751"/>
    <lineage>
        <taxon>Eukaryota</taxon>
        <taxon>Fungi</taxon>
        <taxon>Dikarya</taxon>
        <taxon>Ascomycota</taxon>
        <taxon>Pezizomycotina</taxon>
        <taxon>Dothideomycetes</taxon>
        <taxon>Pleosporomycetidae</taxon>
        <taxon>Pleosporales</taxon>
        <taxon>Sporormiaceae</taxon>
        <taxon>Westerdykella</taxon>
    </lineage>
</organism>
<dbReference type="Proteomes" id="UP000800097">
    <property type="component" value="Unassembled WGS sequence"/>
</dbReference>
<accession>A0A6A6JKD3</accession>
<dbReference type="AlphaFoldDB" id="A0A6A6JKD3"/>
<evidence type="ECO:0000313" key="1">
    <source>
        <dbReference type="EMBL" id="KAF2276156.1"/>
    </source>
</evidence>
<evidence type="ECO:0008006" key="3">
    <source>
        <dbReference type="Google" id="ProtNLM"/>
    </source>
</evidence>
<reference evidence="1" key="1">
    <citation type="journal article" date="2020" name="Stud. Mycol.">
        <title>101 Dothideomycetes genomes: a test case for predicting lifestyles and emergence of pathogens.</title>
        <authorList>
            <person name="Haridas S."/>
            <person name="Albert R."/>
            <person name="Binder M."/>
            <person name="Bloem J."/>
            <person name="Labutti K."/>
            <person name="Salamov A."/>
            <person name="Andreopoulos B."/>
            <person name="Baker S."/>
            <person name="Barry K."/>
            <person name="Bills G."/>
            <person name="Bluhm B."/>
            <person name="Cannon C."/>
            <person name="Castanera R."/>
            <person name="Culley D."/>
            <person name="Daum C."/>
            <person name="Ezra D."/>
            <person name="Gonzalez J."/>
            <person name="Henrissat B."/>
            <person name="Kuo A."/>
            <person name="Liang C."/>
            <person name="Lipzen A."/>
            <person name="Lutzoni F."/>
            <person name="Magnuson J."/>
            <person name="Mondo S."/>
            <person name="Nolan M."/>
            <person name="Ohm R."/>
            <person name="Pangilinan J."/>
            <person name="Park H.-J."/>
            <person name="Ramirez L."/>
            <person name="Alfaro M."/>
            <person name="Sun H."/>
            <person name="Tritt A."/>
            <person name="Yoshinaga Y."/>
            <person name="Zwiers L.-H."/>
            <person name="Turgeon B."/>
            <person name="Goodwin S."/>
            <person name="Spatafora J."/>
            <person name="Crous P."/>
            <person name="Grigoriev I."/>
        </authorList>
    </citation>
    <scope>NUCLEOTIDE SEQUENCE</scope>
    <source>
        <strain evidence="1">CBS 379.55</strain>
    </source>
</reference>
<proteinExistence type="predicted"/>
<dbReference type="RefSeq" id="XP_033653695.1">
    <property type="nucleotide sequence ID" value="XM_033801597.1"/>
</dbReference>
<dbReference type="Gene3D" id="3.40.50.1820">
    <property type="entry name" value="alpha/beta hydrolase"/>
    <property type="match status" value="1"/>
</dbReference>
<dbReference type="OrthoDB" id="2418081at2759"/>
<dbReference type="EMBL" id="ML986494">
    <property type="protein sequence ID" value="KAF2276156.1"/>
    <property type="molecule type" value="Genomic_DNA"/>
</dbReference>
<sequence length="112" mass="12396">MTSGRLGAFFGLSAWMPYIKDAKEAVTTDPPEVHQARMRSLISTCTHILKIEPFTPVTDIEESVTDLPVYLGHGIDDVLINISNCHDLSVTFQQIGSTLEVHEYVGAQREGH</sequence>
<dbReference type="InterPro" id="IPR029058">
    <property type="entry name" value="AB_hydrolase_fold"/>
</dbReference>